<name>A0A554A1P2_9BACI</name>
<dbReference type="Proteomes" id="UP000318521">
    <property type="component" value="Unassembled WGS sequence"/>
</dbReference>
<feature type="domain" description="STAS" evidence="3">
    <location>
        <begin position="4"/>
        <end position="107"/>
    </location>
</feature>
<comment type="caution">
    <text evidence="4">The sequence shown here is derived from an EMBL/GenBank/DDBJ whole genome shotgun (WGS) entry which is preliminary data.</text>
</comment>
<dbReference type="InterPro" id="IPR002645">
    <property type="entry name" value="STAS_dom"/>
</dbReference>
<dbReference type="Gene3D" id="3.30.750.24">
    <property type="entry name" value="STAS domain"/>
    <property type="match status" value="1"/>
</dbReference>
<keyword evidence="5" id="KW-1185">Reference proteome</keyword>
<accession>A0A554A1P2</accession>
<evidence type="ECO:0000313" key="5">
    <source>
        <dbReference type="Proteomes" id="UP000318521"/>
    </source>
</evidence>
<evidence type="ECO:0000256" key="1">
    <source>
        <dbReference type="ARBA" id="ARBA00009013"/>
    </source>
</evidence>
<organism evidence="4 5">
    <name type="scientific">Alkalicoccobacillus porphyridii</name>
    <dbReference type="NCBI Taxonomy" id="2597270"/>
    <lineage>
        <taxon>Bacteria</taxon>
        <taxon>Bacillati</taxon>
        <taxon>Bacillota</taxon>
        <taxon>Bacilli</taxon>
        <taxon>Bacillales</taxon>
        <taxon>Bacillaceae</taxon>
        <taxon>Alkalicoccobacillus</taxon>
    </lineage>
</organism>
<reference evidence="4 5" key="1">
    <citation type="submission" date="2019-07" db="EMBL/GenBank/DDBJ databases">
        <authorList>
            <person name="Park Y.J."/>
            <person name="Jeong S.E."/>
            <person name="Jung H.S."/>
        </authorList>
    </citation>
    <scope>NUCLEOTIDE SEQUENCE [LARGE SCALE GENOMIC DNA]</scope>
    <source>
        <strain evidence="5">P16(2019)</strain>
    </source>
</reference>
<dbReference type="CDD" id="cd07043">
    <property type="entry name" value="STAS_anti-anti-sigma_factors"/>
    <property type="match status" value="1"/>
</dbReference>
<dbReference type="InterPro" id="IPR003658">
    <property type="entry name" value="Anti-sigma_ant"/>
</dbReference>
<protein>
    <recommendedName>
        <fullName evidence="2">Anti-sigma factor antagonist</fullName>
    </recommendedName>
</protein>
<dbReference type="PROSITE" id="PS50801">
    <property type="entry name" value="STAS"/>
    <property type="match status" value="1"/>
</dbReference>
<dbReference type="OrthoDB" id="9793697at2"/>
<dbReference type="SUPFAM" id="SSF52091">
    <property type="entry name" value="SpoIIaa-like"/>
    <property type="match status" value="1"/>
</dbReference>
<dbReference type="PANTHER" id="PTHR33495">
    <property type="entry name" value="ANTI-SIGMA FACTOR ANTAGONIST TM_1081-RELATED-RELATED"/>
    <property type="match status" value="1"/>
</dbReference>
<evidence type="ECO:0000256" key="2">
    <source>
        <dbReference type="RuleBase" id="RU003749"/>
    </source>
</evidence>
<sequence length="107" mass="12228">MMDLSMEISRSADQVTIYLKGILDISTIHQMEPFFSIEKHNYHIVLDLSNVDFIDSSGIGFIINTIYMSNESQFSLAIQGENTLIKKVFQTVGLYEILQVHQKEQAL</sequence>
<dbReference type="NCBIfam" id="TIGR00377">
    <property type="entry name" value="ant_ant_sig"/>
    <property type="match status" value="1"/>
</dbReference>
<dbReference type="InterPro" id="IPR036513">
    <property type="entry name" value="STAS_dom_sf"/>
</dbReference>
<gene>
    <name evidence="4" type="ORF">FN960_03440</name>
</gene>
<proteinExistence type="inferred from homology"/>
<dbReference type="RefSeq" id="WP_143847003.1">
    <property type="nucleotide sequence ID" value="NZ_VLXZ01000002.1"/>
</dbReference>
<dbReference type="AlphaFoldDB" id="A0A554A1P2"/>
<dbReference type="Pfam" id="PF01740">
    <property type="entry name" value="STAS"/>
    <property type="match status" value="1"/>
</dbReference>
<dbReference type="EMBL" id="VLXZ01000002">
    <property type="protein sequence ID" value="TSB47589.1"/>
    <property type="molecule type" value="Genomic_DNA"/>
</dbReference>
<evidence type="ECO:0000313" key="4">
    <source>
        <dbReference type="EMBL" id="TSB47589.1"/>
    </source>
</evidence>
<evidence type="ECO:0000259" key="3">
    <source>
        <dbReference type="PROSITE" id="PS50801"/>
    </source>
</evidence>
<dbReference type="GO" id="GO:0043856">
    <property type="term" value="F:anti-sigma factor antagonist activity"/>
    <property type="evidence" value="ECO:0007669"/>
    <property type="project" value="InterPro"/>
</dbReference>
<comment type="similarity">
    <text evidence="1 2">Belongs to the anti-sigma-factor antagonist family.</text>
</comment>